<keyword evidence="3" id="KW-1185">Reference proteome</keyword>
<feature type="non-terminal residue" evidence="2">
    <location>
        <position position="306"/>
    </location>
</feature>
<feature type="non-terminal residue" evidence="2">
    <location>
        <position position="1"/>
    </location>
</feature>
<organism evidence="2 3">
    <name type="scientific">Hymenolepis diminuta</name>
    <name type="common">Rat tapeworm</name>
    <dbReference type="NCBI Taxonomy" id="6216"/>
    <lineage>
        <taxon>Eukaryota</taxon>
        <taxon>Metazoa</taxon>
        <taxon>Spiralia</taxon>
        <taxon>Lophotrochozoa</taxon>
        <taxon>Platyhelminthes</taxon>
        <taxon>Cestoda</taxon>
        <taxon>Eucestoda</taxon>
        <taxon>Cyclophyllidea</taxon>
        <taxon>Hymenolepididae</taxon>
        <taxon>Hymenolepis</taxon>
    </lineage>
</organism>
<gene>
    <name evidence="2" type="ORF">WMSIL1_LOCUS8476</name>
</gene>
<proteinExistence type="predicted"/>
<protein>
    <submittedName>
        <fullName evidence="2">Uncharacterized protein</fullName>
    </submittedName>
</protein>
<dbReference type="Proteomes" id="UP000321570">
    <property type="component" value="Unassembled WGS sequence"/>
</dbReference>
<evidence type="ECO:0000256" key="1">
    <source>
        <dbReference type="SAM" id="MobiDB-lite"/>
    </source>
</evidence>
<reference evidence="2 3" key="1">
    <citation type="submission" date="2019-07" db="EMBL/GenBank/DDBJ databases">
        <authorList>
            <person name="Jastrzebski P J."/>
            <person name="Paukszto L."/>
            <person name="Jastrzebski P J."/>
        </authorList>
    </citation>
    <scope>NUCLEOTIDE SEQUENCE [LARGE SCALE GENOMIC DNA]</scope>
    <source>
        <strain evidence="2 3">WMS-il1</strain>
    </source>
</reference>
<evidence type="ECO:0000313" key="2">
    <source>
        <dbReference type="EMBL" id="VUZ49519.1"/>
    </source>
</evidence>
<name>A0A564YRB2_HYMDI</name>
<dbReference type="EMBL" id="CABIJS010000333">
    <property type="protein sequence ID" value="VUZ49519.1"/>
    <property type="molecule type" value="Genomic_DNA"/>
</dbReference>
<accession>A0A564YRB2</accession>
<feature type="region of interest" description="Disordered" evidence="1">
    <location>
        <begin position="1"/>
        <end position="38"/>
    </location>
</feature>
<dbReference type="AlphaFoldDB" id="A0A564YRB2"/>
<evidence type="ECO:0000313" key="3">
    <source>
        <dbReference type="Proteomes" id="UP000321570"/>
    </source>
</evidence>
<sequence length="306" mass="33084">KLSAKNLSAKATPVKQSSVWSSLRLGGGSSQSKRPPASTYIEMGEERPLWGPLNSFRGRLSYAVVFNESASKAFIQWLVQGGENTCTLVTDLILQNPHQRVLFYYHAKAVNDASTMCLDLALSGAGQPKQFSESESICECYNVPAFLHGAVRITSTTLVDSLYRLGGIQFLLPLFELVGNCPVEPDANAQIDPNVLEDLLGALKEFQEALETTESQSSTSTAAINSSHPRTSLTVSLQASMKGTGTIMDEAPQQTLLNASIEVLQLASTLLTSSTTFTSFNLPVTGRSSSRVSLMFNFLKTVFKAD</sequence>